<dbReference type="Pfam" id="PF07534">
    <property type="entry name" value="TLD"/>
    <property type="match status" value="1"/>
</dbReference>
<feature type="domain" description="TLDc" evidence="1">
    <location>
        <begin position="122"/>
        <end position="285"/>
    </location>
</feature>
<keyword evidence="3" id="KW-1185">Reference proteome</keyword>
<accession>S8CYA9</accession>
<sequence>YDTDEKSPSSLISSVLHSVSLGFFRTSQPSKDMNSSGSHSFRRRNKSLSWKDKPLERVQHFDNGYDVIREHNSPRVPNSNQGSIGNHLEAGETSFAGSTSNCDARTPCSSKKSICSLTSESIFITPDLYQFFEASLPNIVKGCQWVLLYSTARHGISLQTLFRRSASVSGPSLLITGDTKGAVFGGLIDCPLNPTPKRKYQGTSQSFVFSTVYGEPRLFRPTGYNRYFYLCMNDILALGGGSNFALSLNEDLLSGTSGPCETFGNACLAVNDEFEVKDVELWGFAHNSRYLT</sequence>
<dbReference type="PANTHER" id="PTHR23354">
    <property type="entry name" value="NUCLEOLAR PROTEIN 7/ESTROGEN RECEPTOR COACTIVATOR-RELATED"/>
    <property type="match status" value="1"/>
</dbReference>
<dbReference type="PANTHER" id="PTHR23354:SF74">
    <property type="entry name" value="TLD-DOMAIN CONTAINING NUCLEOLAR PROTEIN"/>
    <property type="match status" value="1"/>
</dbReference>
<name>S8CYA9_9LAMI</name>
<dbReference type="EMBL" id="AUSU01001864">
    <property type="protein sequence ID" value="EPS69996.1"/>
    <property type="molecule type" value="Genomic_DNA"/>
</dbReference>
<feature type="non-terminal residue" evidence="2">
    <location>
        <position position="1"/>
    </location>
</feature>
<dbReference type="OrthoDB" id="26679at2759"/>
<dbReference type="PROSITE" id="PS51886">
    <property type="entry name" value="TLDC"/>
    <property type="match status" value="1"/>
</dbReference>
<dbReference type="InterPro" id="IPR006571">
    <property type="entry name" value="TLDc_dom"/>
</dbReference>
<organism evidence="2 3">
    <name type="scientific">Genlisea aurea</name>
    <dbReference type="NCBI Taxonomy" id="192259"/>
    <lineage>
        <taxon>Eukaryota</taxon>
        <taxon>Viridiplantae</taxon>
        <taxon>Streptophyta</taxon>
        <taxon>Embryophyta</taxon>
        <taxon>Tracheophyta</taxon>
        <taxon>Spermatophyta</taxon>
        <taxon>Magnoliopsida</taxon>
        <taxon>eudicotyledons</taxon>
        <taxon>Gunneridae</taxon>
        <taxon>Pentapetalae</taxon>
        <taxon>asterids</taxon>
        <taxon>lamiids</taxon>
        <taxon>Lamiales</taxon>
        <taxon>Lentibulariaceae</taxon>
        <taxon>Genlisea</taxon>
    </lineage>
</organism>
<evidence type="ECO:0000313" key="2">
    <source>
        <dbReference type="EMBL" id="EPS69996.1"/>
    </source>
</evidence>
<dbReference type="AlphaFoldDB" id="S8CYA9"/>
<protein>
    <recommendedName>
        <fullName evidence="1">TLDc domain-containing protein</fullName>
    </recommendedName>
</protein>
<gene>
    <name evidence="2" type="ORF">M569_04766</name>
</gene>
<evidence type="ECO:0000259" key="1">
    <source>
        <dbReference type="PROSITE" id="PS51886"/>
    </source>
</evidence>
<dbReference type="Proteomes" id="UP000015453">
    <property type="component" value="Unassembled WGS sequence"/>
</dbReference>
<dbReference type="SMART" id="SM00584">
    <property type="entry name" value="TLDc"/>
    <property type="match status" value="1"/>
</dbReference>
<proteinExistence type="predicted"/>
<evidence type="ECO:0000313" key="3">
    <source>
        <dbReference type="Proteomes" id="UP000015453"/>
    </source>
</evidence>
<comment type="caution">
    <text evidence="2">The sequence shown here is derived from an EMBL/GenBank/DDBJ whole genome shotgun (WGS) entry which is preliminary data.</text>
</comment>
<reference evidence="2 3" key="1">
    <citation type="journal article" date="2013" name="BMC Genomics">
        <title>The miniature genome of a carnivorous plant Genlisea aurea contains a low number of genes and short non-coding sequences.</title>
        <authorList>
            <person name="Leushkin E.V."/>
            <person name="Sutormin R.A."/>
            <person name="Nabieva E.R."/>
            <person name="Penin A.A."/>
            <person name="Kondrashov A.S."/>
            <person name="Logacheva M.D."/>
        </authorList>
    </citation>
    <scope>NUCLEOTIDE SEQUENCE [LARGE SCALE GENOMIC DNA]</scope>
</reference>